<sequence length="414" mass="46805">MSDNAHRVEFTREMKKDYTILTPNMAPIHFELIKNVLESDGYHIELLRTTGREIVDEGLKYVHNDTCYPALLSIGQLMHALHSGKYNLHKVALIMTQTGGGCRASNYIHLLRKALKKDGLDYIPVISVNLSGLESNPGFKITLPLLRKAIAALTYGDLLMLLKNQVKPYEIKEGASDALVEQWTLTLTKLFEQGKAFTQREVRDYFQRIAKSFAQIPIRRREKTKVGIVGEIYVKYSALANNHLEDFLFSQGCEVMVPGILGFMIFKVDNRLEDIKLYGGSEAKKQVCTLLKWYFTKYESDLIAAVKKYPQFTAPAPYAHLKELAGKVIGYGCKMGEGWLLTAEMMELIESGYENVVCTQPFGCLPNHIVGKGMIRKVKNLYPQANIVPIDYDPSATQVNQENRIKLMLAVARE</sequence>
<accession>A0A9D2C1C9</accession>
<reference evidence="1" key="1">
    <citation type="journal article" date="2021" name="PeerJ">
        <title>Extensive microbial diversity within the chicken gut microbiome revealed by metagenomics and culture.</title>
        <authorList>
            <person name="Gilroy R."/>
            <person name="Ravi A."/>
            <person name="Getino M."/>
            <person name="Pursley I."/>
            <person name="Horton D.L."/>
            <person name="Alikhan N.F."/>
            <person name="Baker D."/>
            <person name="Gharbi K."/>
            <person name="Hall N."/>
            <person name="Watson M."/>
            <person name="Adriaenssens E.M."/>
            <person name="Foster-Nyarko E."/>
            <person name="Jarju S."/>
            <person name="Secka A."/>
            <person name="Antonio M."/>
            <person name="Oren A."/>
            <person name="Chaudhuri R.R."/>
            <person name="La Ragione R."/>
            <person name="Hildebrand F."/>
            <person name="Pallen M.J."/>
        </authorList>
    </citation>
    <scope>NUCLEOTIDE SEQUENCE</scope>
    <source>
        <strain evidence="1">1282</strain>
    </source>
</reference>
<dbReference type="InterPro" id="IPR051805">
    <property type="entry name" value="Dehydratase_Activator_Redct"/>
</dbReference>
<reference evidence="1" key="2">
    <citation type="submission" date="2021-04" db="EMBL/GenBank/DDBJ databases">
        <authorList>
            <person name="Gilroy R."/>
        </authorList>
    </citation>
    <scope>NUCLEOTIDE SEQUENCE</scope>
    <source>
        <strain evidence="1">1282</strain>
    </source>
</reference>
<dbReference type="EMBL" id="DXDU01000115">
    <property type="protein sequence ID" value="HIY26921.1"/>
    <property type="molecule type" value="Genomic_DNA"/>
</dbReference>
<comment type="caution">
    <text evidence="1">The sequence shown here is derived from an EMBL/GenBank/DDBJ whole genome shotgun (WGS) entry which is preliminary data.</text>
</comment>
<evidence type="ECO:0000313" key="1">
    <source>
        <dbReference type="EMBL" id="HIY26921.1"/>
    </source>
</evidence>
<dbReference type="AlphaFoldDB" id="A0A9D2C1C9"/>
<dbReference type="PANTHER" id="PTHR32329">
    <property type="entry name" value="BIFUNCTIONAL PROTEIN [INCLUDES 2-HYDROXYACYL-COA DEHYDRATASE (N-TER) AND ITS ACTIVATOR DOMAIN (C_TERM)-RELATED"/>
    <property type="match status" value="1"/>
</dbReference>
<evidence type="ECO:0000313" key="2">
    <source>
        <dbReference type="Proteomes" id="UP000823915"/>
    </source>
</evidence>
<dbReference type="PANTHER" id="PTHR32329:SF4">
    <property type="entry name" value="ACTIVATOR OF 2-HYDROXYACYL-COA DEHYDRATASE"/>
    <property type="match status" value="1"/>
</dbReference>
<proteinExistence type="predicted"/>
<dbReference type="Proteomes" id="UP000823915">
    <property type="component" value="Unassembled WGS sequence"/>
</dbReference>
<organism evidence="1 2">
    <name type="scientific">Candidatus Acutalibacter pullistercoris</name>
    <dbReference type="NCBI Taxonomy" id="2838418"/>
    <lineage>
        <taxon>Bacteria</taxon>
        <taxon>Bacillati</taxon>
        <taxon>Bacillota</taxon>
        <taxon>Clostridia</taxon>
        <taxon>Eubacteriales</taxon>
        <taxon>Acutalibacteraceae</taxon>
        <taxon>Acutalibacter</taxon>
    </lineage>
</organism>
<gene>
    <name evidence="1" type="ORF">H9838_07100</name>
</gene>
<name>A0A9D2C1C9_9FIRM</name>
<protein>
    <submittedName>
        <fullName evidence="1">2-hydroxyacyl-CoA dehydratase</fullName>
    </submittedName>
</protein>